<dbReference type="EMBL" id="PDKW01000041">
    <property type="protein sequence ID" value="PGH56506.1"/>
    <property type="molecule type" value="Genomic_DNA"/>
</dbReference>
<evidence type="ECO:0000313" key="2">
    <source>
        <dbReference type="Proteomes" id="UP000225379"/>
    </source>
</evidence>
<dbReference type="AlphaFoldDB" id="A0A2B8BCP0"/>
<organism evidence="1 2">
    <name type="scientific">Azospirillum palustre</name>
    <dbReference type="NCBI Taxonomy" id="2044885"/>
    <lineage>
        <taxon>Bacteria</taxon>
        <taxon>Pseudomonadati</taxon>
        <taxon>Pseudomonadota</taxon>
        <taxon>Alphaproteobacteria</taxon>
        <taxon>Rhodospirillales</taxon>
        <taxon>Azospirillaceae</taxon>
        <taxon>Azospirillum</taxon>
    </lineage>
</organism>
<proteinExistence type="predicted"/>
<evidence type="ECO:0000313" key="1">
    <source>
        <dbReference type="EMBL" id="PGH56506.1"/>
    </source>
</evidence>
<dbReference type="Pfam" id="PF05354">
    <property type="entry name" value="Phage_attach"/>
    <property type="match status" value="1"/>
</dbReference>
<dbReference type="OrthoDB" id="9909242at2"/>
<gene>
    <name evidence="1" type="ORF">CRT60_16420</name>
</gene>
<protein>
    <submittedName>
        <fullName evidence="1">Uncharacterized protein</fullName>
    </submittedName>
</protein>
<sequence length="181" mass="18134">MTSPLLTDLSGRIAATMRPLAAPATYRVVATFQGKAAAPAAAGATSLRITPPSGMDGVMAGDTFTVGGPTIKAVTVPAPVVDSTITVTFAPPLTAPIAAGAVVPLARSTDTPILAWIEAVEVARLTGTLIGSADVFVNVLAQTLPDEPRPGATILIGGRTLTVKSAQLDGAGAVWRILAGI</sequence>
<name>A0A2B8BCP0_9PROT</name>
<dbReference type="InterPro" id="IPR008018">
    <property type="entry name" value="Phage_tail_attach_FII"/>
</dbReference>
<keyword evidence="2" id="KW-1185">Reference proteome</keyword>
<dbReference type="Proteomes" id="UP000225379">
    <property type="component" value="Unassembled WGS sequence"/>
</dbReference>
<dbReference type="RefSeq" id="WP_098737593.1">
    <property type="nucleotide sequence ID" value="NZ_PDKW01000041.1"/>
</dbReference>
<accession>A0A2B8BCP0</accession>
<reference evidence="2" key="1">
    <citation type="submission" date="2017-10" db="EMBL/GenBank/DDBJ databases">
        <authorList>
            <person name="Kravchenko I.K."/>
            <person name="Grouzdev D.S."/>
        </authorList>
    </citation>
    <scope>NUCLEOTIDE SEQUENCE [LARGE SCALE GENOMIC DNA]</scope>
    <source>
        <strain evidence="2">B2</strain>
    </source>
</reference>
<comment type="caution">
    <text evidence="1">The sequence shown here is derived from an EMBL/GenBank/DDBJ whole genome shotgun (WGS) entry which is preliminary data.</text>
</comment>